<keyword evidence="2" id="KW-0547">Nucleotide-binding</keyword>
<name>A0ABR6Z8T8_9BURK</name>
<sequence>MIKVTELQFEYGRKSVYEDFSLQLTQPGVYGLFGRNGSGKSTLLKVLAGLLFPHGGAVEVLGFKPAARLPAFLEQVYVVPEEFHLPDISLAVLYKTHAPFYPRFSGNDFLSYAEIFEIPRDKSFAAMSLGQKKKAVIAFALATHTPLLLMDEPTNGLDIVGRSQFKKILSGKEHADRMVIISTHQAHDLESLMSHVLFVDGGKLALSASMQTLQRSLYLGVTDNQADVAGAIYQEALGNQWAYVACNRDTAPGVVNLELLYKALSMNKQGVLDAVASVQTETGKPS</sequence>
<dbReference type="GO" id="GO:0005524">
    <property type="term" value="F:ATP binding"/>
    <property type="evidence" value="ECO:0007669"/>
    <property type="project" value="UniProtKB-KW"/>
</dbReference>
<dbReference type="InterPro" id="IPR027417">
    <property type="entry name" value="P-loop_NTPase"/>
</dbReference>
<dbReference type="SUPFAM" id="SSF52540">
    <property type="entry name" value="P-loop containing nucleoside triphosphate hydrolases"/>
    <property type="match status" value="1"/>
</dbReference>
<keyword evidence="1" id="KW-1003">Cell membrane</keyword>
<keyword evidence="1" id="KW-0472">Membrane</keyword>
<dbReference type="PANTHER" id="PTHR43158">
    <property type="entry name" value="SKFA PEPTIDE EXPORT ATP-BINDING PROTEIN SKFE"/>
    <property type="match status" value="1"/>
</dbReference>
<dbReference type="EMBL" id="JACOFX010000004">
    <property type="protein sequence ID" value="MBC3907989.1"/>
    <property type="molecule type" value="Genomic_DNA"/>
</dbReference>
<keyword evidence="6" id="KW-1185">Reference proteome</keyword>
<comment type="caution">
    <text evidence="5">The sequence shown here is derived from an EMBL/GenBank/DDBJ whole genome shotgun (WGS) entry which is preliminary data.</text>
</comment>
<reference evidence="5 6" key="1">
    <citation type="submission" date="2020-08" db="EMBL/GenBank/DDBJ databases">
        <title>Novel species isolated from subtropical streams in China.</title>
        <authorList>
            <person name="Lu H."/>
        </authorList>
    </citation>
    <scope>NUCLEOTIDE SEQUENCE [LARGE SCALE GENOMIC DNA]</scope>
    <source>
        <strain evidence="5 6">NL8W</strain>
    </source>
</reference>
<dbReference type="InterPro" id="IPR003593">
    <property type="entry name" value="AAA+_ATPase"/>
</dbReference>
<evidence type="ECO:0000256" key="2">
    <source>
        <dbReference type="ARBA" id="ARBA00022741"/>
    </source>
</evidence>
<evidence type="ECO:0000313" key="5">
    <source>
        <dbReference type="EMBL" id="MBC3907989.1"/>
    </source>
</evidence>
<keyword evidence="3 5" id="KW-0067">ATP-binding</keyword>
<dbReference type="Gene3D" id="3.40.50.300">
    <property type="entry name" value="P-loop containing nucleotide triphosphate hydrolases"/>
    <property type="match status" value="1"/>
</dbReference>
<dbReference type="RefSeq" id="WP_186953543.1">
    <property type="nucleotide sequence ID" value="NZ_JACOFX010000004.1"/>
</dbReference>
<dbReference type="InterPro" id="IPR003439">
    <property type="entry name" value="ABC_transporter-like_ATP-bd"/>
</dbReference>
<dbReference type="Proteomes" id="UP000646911">
    <property type="component" value="Unassembled WGS sequence"/>
</dbReference>
<proteinExistence type="predicted"/>
<organism evidence="5 6">
    <name type="scientific">Undibacterium umbellatum</name>
    <dbReference type="NCBI Taxonomy" id="2762300"/>
    <lineage>
        <taxon>Bacteria</taxon>
        <taxon>Pseudomonadati</taxon>
        <taxon>Pseudomonadota</taxon>
        <taxon>Betaproteobacteria</taxon>
        <taxon>Burkholderiales</taxon>
        <taxon>Oxalobacteraceae</taxon>
        <taxon>Undibacterium</taxon>
    </lineage>
</organism>
<gene>
    <name evidence="5" type="ORF">H8L47_10455</name>
</gene>
<accession>A0ABR6Z8T8</accession>
<dbReference type="Pfam" id="PF00005">
    <property type="entry name" value="ABC_tran"/>
    <property type="match status" value="1"/>
</dbReference>
<evidence type="ECO:0000313" key="6">
    <source>
        <dbReference type="Proteomes" id="UP000646911"/>
    </source>
</evidence>
<dbReference type="CDD" id="cd03230">
    <property type="entry name" value="ABC_DR_subfamily_A"/>
    <property type="match status" value="1"/>
</dbReference>
<feature type="domain" description="ABC transporter" evidence="4">
    <location>
        <begin position="2"/>
        <end position="226"/>
    </location>
</feature>
<dbReference type="SMART" id="SM00382">
    <property type="entry name" value="AAA"/>
    <property type="match status" value="1"/>
</dbReference>
<evidence type="ECO:0000256" key="1">
    <source>
        <dbReference type="ARBA" id="ARBA00022475"/>
    </source>
</evidence>
<protein>
    <submittedName>
        <fullName evidence="5">ATP-binding cassette domain-containing protein</fullName>
    </submittedName>
</protein>
<evidence type="ECO:0000259" key="4">
    <source>
        <dbReference type="PROSITE" id="PS50893"/>
    </source>
</evidence>
<dbReference type="PROSITE" id="PS50893">
    <property type="entry name" value="ABC_TRANSPORTER_2"/>
    <property type="match status" value="1"/>
</dbReference>
<evidence type="ECO:0000256" key="3">
    <source>
        <dbReference type="ARBA" id="ARBA00022840"/>
    </source>
</evidence>
<dbReference type="PANTHER" id="PTHR43158:SF10">
    <property type="entry name" value="ABC TRANSPORTER ATP-BINDING PROTEIN YTRB"/>
    <property type="match status" value="1"/>
</dbReference>